<proteinExistence type="inferred from homology"/>
<evidence type="ECO:0000313" key="9">
    <source>
        <dbReference type="Proteomes" id="UP001258315"/>
    </source>
</evidence>
<evidence type="ECO:0000256" key="1">
    <source>
        <dbReference type="ARBA" id="ARBA00004571"/>
    </source>
</evidence>
<reference evidence="9" key="1">
    <citation type="submission" date="2023-07" db="EMBL/GenBank/DDBJ databases">
        <title>Functional and genomic diversity of the sorghum phyllosphere microbiome.</title>
        <authorList>
            <person name="Shade A."/>
        </authorList>
    </citation>
    <scope>NUCLEOTIDE SEQUENCE [LARGE SCALE GENOMIC DNA]</scope>
    <source>
        <strain evidence="9">SORGH_AS_0422</strain>
    </source>
</reference>
<evidence type="ECO:0008006" key="10">
    <source>
        <dbReference type="Google" id="ProtNLM"/>
    </source>
</evidence>
<evidence type="ECO:0000256" key="5">
    <source>
        <dbReference type="ARBA" id="ARBA00023136"/>
    </source>
</evidence>
<keyword evidence="4 7" id="KW-0812">Transmembrane</keyword>
<comment type="caution">
    <text evidence="8">The sequence shown here is derived from an EMBL/GenBank/DDBJ whole genome shotgun (WGS) entry which is preliminary data.</text>
</comment>
<protein>
    <recommendedName>
        <fullName evidence="10">TonB-dependent receptor</fullName>
    </recommendedName>
</protein>
<dbReference type="EMBL" id="JAVLVU010000001">
    <property type="protein sequence ID" value="MDT3403835.1"/>
    <property type="molecule type" value="Genomic_DNA"/>
</dbReference>
<keyword evidence="5 7" id="KW-0472">Membrane</keyword>
<comment type="subcellular location">
    <subcellularLocation>
        <location evidence="1 7">Cell outer membrane</location>
        <topology evidence="1 7">Multi-pass membrane protein</topology>
    </subcellularLocation>
</comment>
<sequence length="407" mass="44303">MMLGFFYPSASVSFLPSEAFKMPKIFNYAKVRASLASVGSGTTTPYQTTFNYTPSLTSPGLVNPGVLANPNLKPLRTTTFEVGVETKMLNSRLGFDIALYTGETKNQILSRRLDQSSGYSAAIFNLGRVNNKGIEIALNGTPVKTSKSFSWTVFATFSANKNVIKEVDSAVVLRTGPTGGGQIVANVGGSMGDLYGRGYLRAPDGQIVYDAATGFAKLAPDVVYLGNTIPKWRTSMGHTFKYKQLSLNVLFDAQYGAVAYSLSNYKLSEQGKNTATLPGRYNGIIGNGVIQNADGSYRPNNVVASDIDNYYRSHFGIDNAEGNTFSTDFIKFREANLDYTFSQKVASKLGVQRLSVGVYGRNLFIWTKWPIFDPEFGTLAGTDIVQGFETAQFPSTRTFGFNLTIGL</sequence>
<keyword evidence="3 7" id="KW-1134">Transmembrane beta strand</keyword>
<dbReference type="SUPFAM" id="SSF56935">
    <property type="entry name" value="Porins"/>
    <property type="match status" value="1"/>
</dbReference>
<evidence type="ECO:0000256" key="2">
    <source>
        <dbReference type="ARBA" id="ARBA00022448"/>
    </source>
</evidence>
<evidence type="ECO:0000313" key="8">
    <source>
        <dbReference type="EMBL" id="MDT3403835.1"/>
    </source>
</evidence>
<keyword evidence="9" id="KW-1185">Reference proteome</keyword>
<comment type="similarity">
    <text evidence="7">Belongs to the TonB-dependent receptor family.</text>
</comment>
<gene>
    <name evidence="8" type="ORF">QE417_002907</name>
</gene>
<organism evidence="8 9">
    <name type="scientific">Mucilaginibacter terrae</name>
    <dbReference type="NCBI Taxonomy" id="1955052"/>
    <lineage>
        <taxon>Bacteria</taxon>
        <taxon>Pseudomonadati</taxon>
        <taxon>Bacteroidota</taxon>
        <taxon>Sphingobacteriia</taxon>
        <taxon>Sphingobacteriales</taxon>
        <taxon>Sphingobacteriaceae</taxon>
        <taxon>Mucilaginibacter</taxon>
    </lineage>
</organism>
<dbReference type="Proteomes" id="UP001258315">
    <property type="component" value="Unassembled WGS sequence"/>
</dbReference>
<evidence type="ECO:0000256" key="3">
    <source>
        <dbReference type="ARBA" id="ARBA00022452"/>
    </source>
</evidence>
<keyword evidence="2 7" id="KW-0813">Transport</keyword>
<name>A0ABU3GYT4_9SPHI</name>
<evidence type="ECO:0000256" key="6">
    <source>
        <dbReference type="ARBA" id="ARBA00023237"/>
    </source>
</evidence>
<dbReference type="Gene3D" id="2.40.170.20">
    <property type="entry name" value="TonB-dependent receptor, beta-barrel domain"/>
    <property type="match status" value="1"/>
</dbReference>
<dbReference type="InterPro" id="IPR036942">
    <property type="entry name" value="Beta-barrel_TonB_sf"/>
</dbReference>
<accession>A0ABU3GYT4</accession>
<evidence type="ECO:0000256" key="4">
    <source>
        <dbReference type="ARBA" id="ARBA00022692"/>
    </source>
</evidence>
<evidence type="ECO:0000256" key="7">
    <source>
        <dbReference type="PROSITE-ProRule" id="PRU01360"/>
    </source>
</evidence>
<dbReference type="InterPro" id="IPR039426">
    <property type="entry name" value="TonB-dep_rcpt-like"/>
</dbReference>
<keyword evidence="6 7" id="KW-0998">Cell outer membrane</keyword>
<dbReference type="PROSITE" id="PS52016">
    <property type="entry name" value="TONB_DEPENDENT_REC_3"/>
    <property type="match status" value="1"/>
</dbReference>